<dbReference type="InterPro" id="IPR004680">
    <property type="entry name" value="Cit_transptr-like_dom"/>
</dbReference>
<dbReference type="GO" id="GO:0055085">
    <property type="term" value="P:transmembrane transport"/>
    <property type="evidence" value="ECO:0007669"/>
    <property type="project" value="InterPro"/>
</dbReference>
<keyword evidence="5 7" id="KW-1133">Transmembrane helix</keyword>
<evidence type="ECO:0000313" key="9">
    <source>
        <dbReference type="EMBL" id="ADJ28243.1"/>
    </source>
</evidence>
<dbReference type="EMBL" id="CP002086">
    <property type="protein sequence ID" value="ADJ28243.1"/>
    <property type="molecule type" value="Genomic_DNA"/>
</dbReference>
<dbReference type="AlphaFoldDB" id="D8K5R6"/>
<evidence type="ECO:0000313" key="10">
    <source>
        <dbReference type="Proteomes" id="UP000000393"/>
    </source>
</evidence>
<feature type="domain" description="Citrate transporter-like" evidence="8">
    <location>
        <begin position="32"/>
        <end position="341"/>
    </location>
</feature>
<feature type="transmembrane region" description="Helical" evidence="7">
    <location>
        <begin position="248"/>
        <end position="265"/>
    </location>
</feature>
<evidence type="ECO:0000256" key="7">
    <source>
        <dbReference type="SAM" id="Phobius"/>
    </source>
</evidence>
<dbReference type="eggNOG" id="COG1055">
    <property type="taxonomic scope" value="Bacteria"/>
</dbReference>
<dbReference type="GO" id="GO:0005886">
    <property type="term" value="C:plasma membrane"/>
    <property type="evidence" value="ECO:0007669"/>
    <property type="project" value="UniProtKB-SubCell"/>
</dbReference>
<gene>
    <name evidence="9" type="ordered locus">Nwat_1318</name>
</gene>
<dbReference type="PANTHER" id="PTHR43302">
    <property type="entry name" value="TRANSPORTER ARSB-RELATED"/>
    <property type="match status" value="1"/>
</dbReference>
<organism evidence="9 10">
    <name type="scientific">Nitrosococcus watsoni (strain C-113)</name>
    <dbReference type="NCBI Taxonomy" id="105559"/>
    <lineage>
        <taxon>Bacteria</taxon>
        <taxon>Pseudomonadati</taxon>
        <taxon>Pseudomonadota</taxon>
        <taxon>Gammaproteobacteria</taxon>
        <taxon>Chromatiales</taxon>
        <taxon>Chromatiaceae</taxon>
        <taxon>Nitrosococcus</taxon>
    </lineage>
</organism>
<evidence type="ECO:0000256" key="3">
    <source>
        <dbReference type="ARBA" id="ARBA00022475"/>
    </source>
</evidence>
<name>D8K5R6_NITWC</name>
<feature type="transmembrane region" description="Helical" evidence="7">
    <location>
        <begin position="224"/>
        <end position="242"/>
    </location>
</feature>
<keyword evidence="3" id="KW-1003">Cell membrane</keyword>
<keyword evidence="4 7" id="KW-0812">Transmembrane</keyword>
<evidence type="ECO:0000256" key="4">
    <source>
        <dbReference type="ARBA" id="ARBA00022692"/>
    </source>
</evidence>
<sequence length="415" mass="43346">MAMSFTPGDTVVWVVFVGTYLGMASGGVPGLALDRIGITLSALIVLLLSGTLSPTHLAGALELPTLVLLFALMIITAHFELAHGFDWIADHLSRLHASPRVLLALVIGVGGLLSMVLVNDIVAFAFTPMLCRGLRRRGLDPRPYLLALAGAVNGGSSATLIGNPQNILIGQLGELSFLGYTAVALVPAIVTLVVIYVVIVWVWRGALSIDKQPTGNSGGNDFSAWLGLKSLFAALALVLLLATVQDRVVAALGVALILLLGRRFSTRDLLSQVDGSLLVMIGCLFAVTAAATELPQAERVVDWLEARHLLPYDLGSLALFSVVASNTIGNVPAVVLLLKAVPDIPTSVLYGLALFSTLSGNLLLTGSLANIIVAERGAQAKVTLGFIDFARVGIPVTLLSMTLAGAWLGLLGILG</sequence>
<evidence type="ECO:0000256" key="2">
    <source>
        <dbReference type="ARBA" id="ARBA00022448"/>
    </source>
</evidence>
<dbReference type="KEGG" id="nwa:Nwat_1318"/>
<dbReference type="HOGENOM" id="CLU_011920_3_0_6"/>
<accession>D8K5R6</accession>
<evidence type="ECO:0000256" key="5">
    <source>
        <dbReference type="ARBA" id="ARBA00022989"/>
    </source>
</evidence>
<feature type="transmembrane region" description="Helical" evidence="7">
    <location>
        <begin position="36"/>
        <end position="53"/>
    </location>
</feature>
<comment type="subcellular location">
    <subcellularLocation>
        <location evidence="1">Cell membrane</location>
        <topology evidence="1">Multi-pass membrane protein</topology>
    </subcellularLocation>
</comment>
<feature type="transmembrane region" description="Helical" evidence="7">
    <location>
        <begin position="317"/>
        <end position="338"/>
    </location>
</feature>
<dbReference type="PANTHER" id="PTHR43302:SF5">
    <property type="entry name" value="TRANSPORTER ARSB-RELATED"/>
    <property type="match status" value="1"/>
</dbReference>
<dbReference type="Proteomes" id="UP000000393">
    <property type="component" value="Chromosome"/>
</dbReference>
<evidence type="ECO:0000256" key="6">
    <source>
        <dbReference type="ARBA" id="ARBA00023136"/>
    </source>
</evidence>
<dbReference type="RefSeq" id="WP_013220339.1">
    <property type="nucleotide sequence ID" value="NC_014315.1"/>
</dbReference>
<feature type="transmembrane region" description="Helical" evidence="7">
    <location>
        <begin position="101"/>
        <end position="131"/>
    </location>
</feature>
<evidence type="ECO:0000259" key="8">
    <source>
        <dbReference type="Pfam" id="PF03600"/>
    </source>
</evidence>
<feature type="transmembrane region" description="Helical" evidence="7">
    <location>
        <begin position="350"/>
        <end position="372"/>
    </location>
</feature>
<protein>
    <submittedName>
        <fullName evidence="9">Citrate transporter</fullName>
    </submittedName>
</protein>
<proteinExistence type="predicted"/>
<evidence type="ECO:0000256" key="1">
    <source>
        <dbReference type="ARBA" id="ARBA00004651"/>
    </source>
</evidence>
<feature type="transmembrane region" description="Helical" evidence="7">
    <location>
        <begin position="182"/>
        <end position="203"/>
    </location>
</feature>
<keyword evidence="10" id="KW-1185">Reference proteome</keyword>
<reference evidence="9 10" key="1">
    <citation type="submission" date="2010-06" db="EMBL/GenBank/DDBJ databases">
        <title>Complete sequence of chromosome of Nitrosococcus watsoni C-113.</title>
        <authorList>
            <consortium name="US DOE Joint Genome Institute"/>
            <person name="Lucas S."/>
            <person name="Copeland A."/>
            <person name="Lapidus A."/>
            <person name="Cheng J.-F."/>
            <person name="Bruce D."/>
            <person name="Goodwin L."/>
            <person name="Pitluck S."/>
            <person name="Malfatti S.A."/>
            <person name="Chain P.S.G."/>
            <person name="Land M."/>
            <person name="Hauser L."/>
            <person name="Kyrpides N."/>
            <person name="Ivanova N."/>
            <person name="Cambell M.A."/>
            <person name="Heidelberg J.F."/>
            <person name="Klotz M.G."/>
            <person name="Woyke T."/>
        </authorList>
    </citation>
    <scope>NUCLEOTIDE SEQUENCE [LARGE SCALE GENOMIC DNA]</scope>
    <source>
        <strain evidence="9 10">C-113</strain>
    </source>
</reference>
<dbReference type="Pfam" id="PF03600">
    <property type="entry name" value="CitMHS"/>
    <property type="match status" value="1"/>
</dbReference>
<feature type="transmembrane region" description="Helical" evidence="7">
    <location>
        <begin position="60"/>
        <end position="81"/>
    </location>
</feature>
<feature type="transmembrane region" description="Helical" evidence="7">
    <location>
        <begin position="277"/>
        <end position="297"/>
    </location>
</feature>
<keyword evidence="2" id="KW-0813">Transport</keyword>
<feature type="transmembrane region" description="Helical" evidence="7">
    <location>
        <begin position="392"/>
        <end position="414"/>
    </location>
</feature>
<dbReference type="STRING" id="105559.Nwat_1318"/>
<keyword evidence="6 7" id="KW-0472">Membrane</keyword>